<dbReference type="GO" id="GO:0000226">
    <property type="term" value="P:microtubule cytoskeleton organization"/>
    <property type="evidence" value="ECO:0007669"/>
    <property type="project" value="InterPro"/>
</dbReference>
<dbReference type="PANTHER" id="PTHR19321">
    <property type="entry name" value="PROTEIN REGULATOR OF CYTOKINESIS 1 PRC1-RELATED"/>
    <property type="match status" value="1"/>
</dbReference>
<evidence type="ECO:0000256" key="4">
    <source>
        <dbReference type="ARBA" id="ARBA00023212"/>
    </source>
</evidence>
<evidence type="ECO:0000313" key="5">
    <source>
        <dbReference type="EMBL" id="RVW15129.1"/>
    </source>
</evidence>
<protein>
    <submittedName>
        <fullName evidence="5">65-kDa microtubule-associated protein 5</fullName>
    </submittedName>
</protein>
<evidence type="ECO:0000256" key="3">
    <source>
        <dbReference type="ARBA" id="ARBA00022701"/>
    </source>
</evidence>
<organism evidence="5 6">
    <name type="scientific">Vitis vinifera</name>
    <name type="common">Grape</name>
    <dbReference type="NCBI Taxonomy" id="29760"/>
    <lineage>
        <taxon>Eukaryota</taxon>
        <taxon>Viridiplantae</taxon>
        <taxon>Streptophyta</taxon>
        <taxon>Embryophyta</taxon>
        <taxon>Tracheophyta</taxon>
        <taxon>Spermatophyta</taxon>
        <taxon>Magnoliopsida</taxon>
        <taxon>eudicotyledons</taxon>
        <taxon>Gunneridae</taxon>
        <taxon>Pentapetalae</taxon>
        <taxon>rosids</taxon>
        <taxon>Vitales</taxon>
        <taxon>Vitaceae</taxon>
        <taxon>Viteae</taxon>
        <taxon>Vitis</taxon>
    </lineage>
</organism>
<keyword evidence="4" id="KW-0963">Cytoplasm</keyword>
<evidence type="ECO:0000313" key="6">
    <source>
        <dbReference type="Proteomes" id="UP000288805"/>
    </source>
</evidence>
<keyword evidence="3" id="KW-0493">Microtubule</keyword>
<gene>
    <name evidence="5" type="primary">MAP65-5_1</name>
    <name evidence="5" type="ORF">CK203_083338</name>
</gene>
<proteinExistence type="inferred from homology"/>
<dbReference type="PANTHER" id="PTHR19321:SF4">
    <property type="entry name" value="65-KDA MICROTUBULE-ASSOCIATED PROTEIN 5"/>
    <property type="match status" value="1"/>
</dbReference>
<sequence>MPGKSDLRIVNACCLAIVENLTAKVKAWEMEKGMPFFYDKVPLLQTLEEYIVLRQEREEEKRRSRYRDVWTSLGFSRTFNVPPPIYPNAPVSCLVVEKPPQHWSRNGYKNNLLQSKRLYSGLSPQQKSHWAKAPMLTHWQEHQSAAVFRLLHPVMGFQRVKNGGIVAGEVPQYLQTMLLCQKDDSSLSRVELDSSSHRP</sequence>
<accession>A0A438BVY3</accession>
<dbReference type="Pfam" id="PF03999">
    <property type="entry name" value="MAP65_ASE1"/>
    <property type="match status" value="1"/>
</dbReference>
<name>A0A438BVY3_VITVI</name>
<dbReference type="Proteomes" id="UP000288805">
    <property type="component" value="Unassembled WGS sequence"/>
</dbReference>
<comment type="subcellular location">
    <subcellularLocation>
        <location evidence="1">Cytoplasm</location>
        <location evidence="1">Cytoskeleton</location>
    </subcellularLocation>
</comment>
<dbReference type="EMBL" id="QGNW01002605">
    <property type="protein sequence ID" value="RVW15129.1"/>
    <property type="molecule type" value="Genomic_DNA"/>
</dbReference>
<keyword evidence="4" id="KW-0206">Cytoskeleton</keyword>
<comment type="caution">
    <text evidence="5">The sequence shown here is derived from an EMBL/GenBank/DDBJ whole genome shotgun (WGS) entry which is preliminary data.</text>
</comment>
<dbReference type="AlphaFoldDB" id="A0A438BVY3"/>
<comment type="similarity">
    <text evidence="2">Belongs to the MAP65/ASE1 family.</text>
</comment>
<dbReference type="Gene3D" id="1.20.58.1520">
    <property type="match status" value="1"/>
</dbReference>
<dbReference type="InterPro" id="IPR007145">
    <property type="entry name" value="MAP65_Ase1_PRC1"/>
</dbReference>
<evidence type="ECO:0000256" key="1">
    <source>
        <dbReference type="ARBA" id="ARBA00004245"/>
    </source>
</evidence>
<evidence type="ECO:0000256" key="2">
    <source>
        <dbReference type="ARBA" id="ARBA00006187"/>
    </source>
</evidence>
<dbReference type="GO" id="GO:0008017">
    <property type="term" value="F:microtubule binding"/>
    <property type="evidence" value="ECO:0007669"/>
    <property type="project" value="InterPro"/>
</dbReference>
<dbReference type="GO" id="GO:0005874">
    <property type="term" value="C:microtubule"/>
    <property type="evidence" value="ECO:0007669"/>
    <property type="project" value="UniProtKB-KW"/>
</dbReference>
<reference evidence="5 6" key="1">
    <citation type="journal article" date="2018" name="PLoS Genet.">
        <title>Population sequencing reveals clonal diversity and ancestral inbreeding in the grapevine cultivar Chardonnay.</title>
        <authorList>
            <person name="Roach M.J."/>
            <person name="Johnson D.L."/>
            <person name="Bohlmann J."/>
            <person name="van Vuuren H.J."/>
            <person name="Jones S.J."/>
            <person name="Pretorius I.S."/>
            <person name="Schmidt S.A."/>
            <person name="Borneman A.R."/>
        </authorList>
    </citation>
    <scope>NUCLEOTIDE SEQUENCE [LARGE SCALE GENOMIC DNA]</scope>
    <source>
        <strain evidence="6">cv. Chardonnay</strain>
        <tissue evidence="5">Leaf</tissue>
    </source>
</reference>